<dbReference type="InterPro" id="IPR020629">
    <property type="entry name" value="FPG_Glyclase"/>
</dbReference>
<keyword evidence="10" id="KW-0238">DNA-binding</keyword>
<gene>
    <name evidence="19" type="ORF">A2731_04300</name>
</gene>
<dbReference type="Pfam" id="PF06831">
    <property type="entry name" value="H2TH"/>
    <property type="match status" value="1"/>
</dbReference>
<comment type="subunit">
    <text evidence="4">Monomer.</text>
</comment>
<comment type="caution">
    <text evidence="19">The sequence shown here is derived from an EMBL/GenBank/DDBJ whole genome shotgun (WGS) entry which is preliminary data.</text>
</comment>
<comment type="similarity">
    <text evidence="3">Belongs to the FPG family.</text>
</comment>
<dbReference type="PROSITE" id="PS51068">
    <property type="entry name" value="FPG_CAT"/>
    <property type="match status" value="1"/>
</dbReference>
<dbReference type="GO" id="GO:0140078">
    <property type="term" value="F:class I DNA-(apurinic or apyrimidinic site) endonuclease activity"/>
    <property type="evidence" value="ECO:0007669"/>
    <property type="project" value="UniProtKB-EC"/>
</dbReference>
<dbReference type="InterPro" id="IPR015887">
    <property type="entry name" value="DNA_glyclase_Znf_dom_DNA_BS"/>
</dbReference>
<evidence type="ECO:0000256" key="14">
    <source>
        <dbReference type="ARBA" id="ARBA00023295"/>
    </source>
</evidence>
<dbReference type="InterPro" id="IPR012319">
    <property type="entry name" value="FPG_cat"/>
</dbReference>
<evidence type="ECO:0000313" key="20">
    <source>
        <dbReference type="Proteomes" id="UP000176241"/>
    </source>
</evidence>
<evidence type="ECO:0000256" key="2">
    <source>
        <dbReference type="ARBA" id="ARBA00001947"/>
    </source>
</evidence>
<dbReference type="Pfam" id="PF06827">
    <property type="entry name" value="zf-FPG_IleRS"/>
    <property type="match status" value="1"/>
</dbReference>
<evidence type="ECO:0000313" key="19">
    <source>
        <dbReference type="EMBL" id="OGY45944.1"/>
    </source>
</evidence>
<dbReference type="SMART" id="SM00898">
    <property type="entry name" value="Fapy_DNA_glyco"/>
    <property type="match status" value="1"/>
</dbReference>
<evidence type="ECO:0000259" key="18">
    <source>
        <dbReference type="PROSITE" id="PS51068"/>
    </source>
</evidence>
<feature type="domain" description="FPG-type" evidence="17">
    <location>
        <begin position="254"/>
        <end position="288"/>
    </location>
</feature>
<dbReference type="GO" id="GO:0034039">
    <property type="term" value="F:8-oxo-7,8-dihydroguanine DNA N-glycosylase activity"/>
    <property type="evidence" value="ECO:0007669"/>
    <property type="project" value="TreeGrafter"/>
</dbReference>
<dbReference type="GO" id="GO:0006284">
    <property type="term" value="P:base-excision repair"/>
    <property type="evidence" value="ECO:0007669"/>
    <property type="project" value="InterPro"/>
</dbReference>
<keyword evidence="11" id="KW-0234">DNA repair</keyword>
<keyword evidence="14" id="KW-0326">Glycosidase</keyword>
<dbReference type="InterPro" id="IPR000214">
    <property type="entry name" value="Znf_DNA_glyclase/AP_lyase"/>
</dbReference>
<dbReference type="EMBL" id="MHIC01000007">
    <property type="protein sequence ID" value="OGY45944.1"/>
    <property type="molecule type" value="Genomic_DNA"/>
</dbReference>
<dbReference type="Gene3D" id="1.10.8.50">
    <property type="match status" value="1"/>
</dbReference>
<dbReference type="SUPFAM" id="SSF81624">
    <property type="entry name" value="N-terminal domain of MutM-like DNA repair proteins"/>
    <property type="match status" value="1"/>
</dbReference>
<proteinExistence type="inferred from homology"/>
<dbReference type="Proteomes" id="UP000176241">
    <property type="component" value="Unassembled WGS sequence"/>
</dbReference>
<evidence type="ECO:0000256" key="1">
    <source>
        <dbReference type="ARBA" id="ARBA00001668"/>
    </source>
</evidence>
<dbReference type="SUPFAM" id="SSF46946">
    <property type="entry name" value="S13-like H2TH domain"/>
    <property type="match status" value="1"/>
</dbReference>
<evidence type="ECO:0000259" key="17">
    <source>
        <dbReference type="PROSITE" id="PS51066"/>
    </source>
</evidence>
<sequence length="288" mass="32600">MPELPEVETLRTELNRAVKGKTIKTVLVKVPKMVKPLTPAKFQQQIKNKKILDVSRRAKILILKLTSDLFLTIHPKLTGQLIFQPKKGRAVIGGHPQKGGTENLPNKFTHAIFQFSDGSKLFFNDLRKFGWMRLADKQQVDKLISEFGPEPLSRDFNLGKFTEIIKKYPNRNVKQILMDQTLIAGVGNIYADESLFCAGILPTRLSKKIKTDEVKKLYQCIIKILKFAIAKKGTSANTYIQLDGKPGGMEPYLKVYGRNKEKCKKCGNPIQKIQLNGRGTHFCKSCQQ</sequence>
<dbReference type="InterPro" id="IPR010979">
    <property type="entry name" value="Ribosomal_uS13-like_H2TH"/>
</dbReference>
<dbReference type="AlphaFoldDB" id="A0A1G1Y171"/>
<dbReference type="PANTHER" id="PTHR22993">
    <property type="entry name" value="FORMAMIDOPYRIMIDINE-DNA GLYCOSYLASE"/>
    <property type="match status" value="1"/>
</dbReference>
<comment type="catalytic activity">
    <reaction evidence="1">
        <text>Hydrolysis of DNA containing ring-opened 7-methylguanine residues, releasing 2,6-diamino-4-hydroxy-5-(N-methyl)formamidopyrimidine.</text>
        <dbReference type="EC" id="3.2.2.23"/>
    </reaction>
</comment>
<evidence type="ECO:0000256" key="13">
    <source>
        <dbReference type="ARBA" id="ARBA00023268"/>
    </source>
</evidence>
<dbReference type="InterPro" id="IPR010663">
    <property type="entry name" value="Znf_FPG/IleRS"/>
</dbReference>
<evidence type="ECO:0000256" key="10">
    <source>
        <dbReference type="ARBA" id="ARBA00023125"/>
    </source>
</evidence>
<evidence type="ECO:0000256" key="4">
    <source>
        <dbReference type="ARBA" id="ARBA00011245"/>
    </source>
</evidence>
<reference evidence="19 20" key="1">
    <citation type="journal article" date="2016" name="Nat. Commun.">
        <title>Thousands of microbial genomes shed light on interconnected biogeochemical processes in an aquifer system.</title>
        <authorList>
            <person name="Anantharaman K."/>
            <person name="Brown C.T."/>
            <person name="Hug L.A."/>
            <person name="Sharon I."/>
            <person name="Castelle C.J."/>
            <person name="Probst A.J."/>
            <person name="Thomas B.C."/>
            <person name="Singh A."/>
            <person name="Wilkins M.J."/>
            <person name="Karaoz U."/>
            <person name="Brodie E.L."/>
            <person name="Williams K.H."/>
            <person name="Hubbard S.S."/>
            <person name="Banfield J.F."/>
        </authorList>
    </citation>
    <scope>NUCLEOTIDE SEQUENCE [LARGE SCALE GENOMIC DNA]</scope>
</reference>
<dbReference type="PANTHER" id="PTHR22993:SF9">
    <property type="entry name" value="FORMAMIDOPYRIMIDINE-DNA GLYCOSYLASE"/>
    <property type="match status" value="1"/>
</dbReference>
<keyword evidence="9" id="KW-0862">Zinc</keyword>
<comment type="catalytic activity">
    <reaction evidence="15">
        <text>2'-deoxyribonucleotide-(2'-deoxyribose 5'-phosphate)-2'-deoxyribonucleotide-DNA = a 3'-end 2'-deoxyribonucleotide-(2,3-dehydro-2,3-deoxyribose 5'-phosphate)-DNA + a 5'-end 5'-phospho-2'-deoxyribonucleoside-DNA + H(+)</text>
        <dbReference type="Rhea" id="RHEA:66592"/>
        <dbReference type="Rhea" id="RHEA-COMP:13180"/>
        <dbReference type="Rhea" id="RHEA-COMP:16897"/>
        <dbReference type="Rhea" id="RHEA-COMP:17067"/>
        <dbReference type="ChEBI" id="CHEBI:15378"/>
        <dbReference type="ChEBI" id="CHEBI:136412"/>
        <dbReference type="ChEBI" id="CHEBI:157695"/>
        <dbReference type="ChEBI" id="CHEBI:167181"/>
        <dbReference type="EC" id="4.2.99.18"/>
    </reaction>
</comment>
<keyword evidence="6" id="KW-0227">DNA damage</keyword>
<evidence type="ECO:0000256" key="16">
    <source>
        <dbReference type="PROSITE-ProRule" id="PRU00391"/>
    </source>
</evidence>
<dbReference type="PROSITE" id="PS01242">
    <property type="entry name" value="ZF_FPG_1"/>
    <property type="match status" value="1"/>
</dbReference>
<keyword evidence="7 16" id="KW-0863">Zinc-finger</keyword>
<evidence type="ECO:0000256" key="7">
    <source>
        <dbReference type="ARBA" id="ARBA00022771"/>
    </source>
</evidence>
<evidence type="ECO:0000256" key="3">
    <source>
        <dbReference type="ARBA" id="ARBA00009409"/>
    </source>
</evidence>
<dbReference type="GO" id="GO:0003684">
    <property type="term" value="F:damaged DNA binding"/>
    <property type="evidence" value="ECO:0007669"/>
    <property type="project" value="InterPro"/>
</dbReference>
<evidence type="ECO:0000256" key="15">
    <source>
        <dbReference type="ARBA" id="ARBA00044632"/>
    </source>
</evidence>
<dbReference type="NCBIfam" id="NF002211">
    <property type="entry name" value="PRK01103.1"/>
    <property type="match status" value="1"/>
</dbReference>
<dbReference type="SMART" id="SM01232">
    <property type="entry name" value="H2TH"/>
    <property type="match status" value="1"/>
</dbReference>
<keyword evidence="5" id="KW-0479">Metal-binding</keyword>
<organism evidence="19 20">
    <name type="scientific">Candidatus Buchananbacteria bacterium RIFCSPHIGHO2_01_FULL_39_8</name>
    <dbReference type="NCBI Taxonomy" id="1797533"/>
    <lineage>
        <taxon>Bacteria</taxon>
        <taxon>Candidatus Buchananiibacteriota</taxon>
    </lineage>
</organism>
<keyword evidence="8" id="KW-0378">Hydrolase</keyword>
<dbReference type="STRING" id="1797533.A2731_04300"/>
<evidence type="ECO:0000256" key="12">
    <source>
        <dbReference type="ARBA" id="ARBA00023239"/>
    </source>
</evidence>
<dbReference type="Gene3D" id="3.20.190.10">
    <property type="entry name" value="MutM-like, N-terminal"/>
    <property type="match status" value="1"/>
</dbReference>
<dbReference type="InterPro" id="IPR035937">
    <property type="entry name" value="FPG_N"/>
</dbReference>
<keyword evidence="13" id="KW-0511">Multifunctional enzyme</keyword>
<evidence type="ECO:0000256" key="8">
    <source>
        <dbReference type="ARBA" id="ARBA00022801"/>
    </source>
</evidence>
<protein>
    <submittedName>
        <fullName evidence="19">DNA-formamidopyrimidine glycosylase</fullName>
    </submittedName>
</protein>
<keyword evidence="12" id="KW-0456">Lyase</keyword>
<dbReference type="FunFam" id="1.10.8.50:FF:000003">
    <property type="entry name" value="Formamidopyrimidine-DNA glycosylase"/>
    <property type="match status" value="1"/>
</dbReference>
<evidence type="ECO:0000256" key="5">
    <source>
        <dbReference type="ARBA" id="ARBA00022723"/>
    </source>
</evidence>
<dbReference type="PROSITE" id="PS51066">
    <property type="entry name" value="ZF_FPG_2"/>
    <property type="match status" value="1"/>
</dbReference>
<dbReference type="NCBIfam" id="TIGR00577">
    <property type="entry name" value="fpg"/>
    <property type="match status" value="1"/>
</dbReference>
<dbReference type="CDD" id="cd08966">
    <property type="entry name" value="EcFpg-like_N"/>
    <property type="match status" value="1"/>
</dbReference>
<comment type="cofactor">
    <cofactor evidence="2">
        <name>Zn(2+)</name>
        <dbReference type="ChEBI" id="CHEBI:29105"/>
    </cofactor>
</comment>
<evidence type="ECO:0000256" key="6">
    <source>
        <dbReference type="ARBA" id="ARBA00022763"/>
    </source>
</evidence>
<accession>A0A1G1Y171</accession>
<dbReference type="GO" id="GO:0008270">
    <property type="term" value="F:zinc ion binding"/>
    <property type="evidence" value="ECO:0007669"/>
    <property type="project" value="UniProtKB-KW"/>
</dbReference>
<evidence type="ECO:0000256" key="9">
    <source>
        <dbReference type="ARBA" id="ARBA00022833"/>
    </source>
</evidence>
<name>A0A1G1Y171_9BACT</name>
<dbReference type="SUPFAM" id="SSF57716">
    <property type="entry name" value="Glucocorticoid receptor-like (DNA-binding domain)"/>
    <property type="match status" value="1"/>
</dbReference>
<feature type="domain" description="Formamidopyrimidine-DNA glycosylase catalytic" evidence="18">
    <location>
        <begin position="2"/>
        <end position="130"/>
    </location>
</feature>
<evidence type="ECO:0000256" key="11">
    <source>
        <dbReference type="ARBA" id="ARBA00023204"/>
    </source>
</evidence>
<dbReference type="InterPro" id="IPR015886">
    <property type="entry name" value="H2TH_FPG"/>
</dbReference>
<dbReference type="Pfam" id="PF01149">
    <property type="entry name" value="Fapy_DNA_glyco"/>
    <property type="match status" value="1"/>
</dbReference>